<organism evidence="3 4">
    <name type="scientific">Elysia marginata</name>
    <dbReference type="NCBI Taxonomy" id="1093978"/>
    <lineage>
        <taxon>Eukaryota</taxon>
        <taxon>Metazoa</taxon>
        <taxon>Spiralia</taxon>
        <taxon>Lophotrochozoa</taxon>
        <taxon>Mollusca</taxon>
        <taxon>Gastropoda</taxon>
        <taxon>Heterobranchia</taxon>
        <taxon>Euthyneura</taxon>
        <taxon>Panpulmonata</taxon>
        <taxon>Sacoglossa</taxon>
        <taxon>Placobranchoidea</taxon>
        <taxon>Plakobranchidae</taxon>
        <taxon>Elysia</taxon>
    </lineage>
</organism>
<comment type="caution">
    <text evidence="3">The sequence shown here is derived from an EMBL/GenBank/DDBJ whole genome shotgun (WGS) entry which is preliminary data.</text>
</comment>
<accession>A0AAV4H0J7</accession>
<feature type="region of interest" description="Disordered" evidence="1">
    <location>
        <begin position="174"/>
        <end position="203"/>
    </location>
</feature>
<protein>
    <submittedName>
        <fullName evidence="3">Pol polyprotein</fullName>
    </submittedName>
</protein>
<feature type="region of interest" description="Disordered" evidence="1">
    <location>
        <begin position="252"/>
        <end position="303"/>
    </location>
</feature>
<dbReference type="FunFam" id="3.30.420.10:FF:000063">
    <property type="entry name" value="Retrovirus-related Pol polyprotein from transposon 297-like Protein"/>
    <property type="match status" value="1"/>
</dbReference>
<dbReference type="Pfam" id="PF00665">
    <property type="entry name" value="rve"/>
    <property type="match status" value="1"/>
</dbReference>
<dbReference type="InterPro" id="IPR050951">
    <property type="entry name" value="Retrovirus_Pol_polyprotein"/>
</dbReference>
<evidence type="ECO:0000259" key="2">
    <source>
        <dbReference type="PROSITE" id="PS50994"/>
    </source>
</evidence>
<dbReference type="PROSITE" id="PS50994">
    <property type="entry name" value="INTEGRASE"/>
    <property type="match status" value="1"/>
</dbReference>
<dbReference type="Gene3D" id="3.30.420.10">
    <property type="entry name" value="Ribonuclease H-like superfamily/Ribonuclease H"/>
    <property type="match status" value="1"/>
</dbReference>
<proteinExistence type="predicted"/>
<evidence type="ECO:0000313" key="3">
    <source>
        <dbReference type="EMBL" id="GFR91029.1"/>
    </source>
</evidence>
<keyword evidence="4" id="KW-1185">Reference proteome</keyword>
<evidence type="ECO:0000313" key="4">
    <source>
        <dbReference type="Proteomes" id="UP000762676"/>
    </source>
</evidence>
<feature type="domain" description="Integrase catalytic" evidence="2">
    <location>
        <begin position="25"/>
        <end position="189"/>
    </location>
</feature>
<sequence length="303" mass="34402">MAASCDACQRSKPKNQKEPLHQHDEGNTPWEKVGLDFCEFGNRQYLIVVDYFSNFIEVEHMTSTTTAHTISKLKQLFARYGIPKTIVSDNGPQFTAEKFQQFAKRWNILHKTSSPGHPQANGKAEAAVKIIKMLMKRATNAETDPYKALLELRNTPRQDVGLSPAQIMFGRSRRSMLPSRPEQQKLTDQTFQDRREHRRSSSKKYFDRLSKTLPKLSVGQRVYYEQFGNNKKWASGVIQSDLEDRSYIIKGDNGGSYRRNRKYMRPSINPPIPQKPTACMSDDLAACPEPDNTSSPADVSPGG</sequence>
<dbReference type="GO" id="GO:0015074">
    <property type="term" value="P:DNA integration"/>
    <property type="evidence" value="ECO:0007669"/>
    <property type="project" value="InterPro"/>
</dbReference>
<dbReference type="InterPro" id="IPR001584">
    <property type="entry name" value="Integrase_cat-core"/>
</dbReference>
<dbReference type="InterPro" id="IPR036397">
    <property type="entry name" value="RNaseH_sf"/>
</dbReference>
<name>A0AAV4H0J7_9GAST</name>
<dbReference type="PANTHER" id="PTHR37984">
    <property type="entry name" value="PROTEIN CBG26694"/>
    <property type="match status" value="1"/>
</dbReference>
<reference evidence="3 4" key="1">
    <citation type="journal article" date="2021" name="Elife">
        <title>Chloroplast acquisition without the gene transfer in kleptoplastic sea slugs, Plakobranchus ocellatus.</title>
        <authorList>
            <person name="Maeda T."/>
            <person name="Takahashi S."/>
            <person name="Yoshida T."/>
            <person name="Shimamura S."/>
            <person name="Takaki Y."/>
            <person name="Nagai Y."/>
            <person name="Toyoda A."/>
            <person name="Suzuki Y."/>
            <person name="Arimoto A."/>
            <person name="Ishii H."/>
            <person name="Satoh N."/>
            <person name="Nishiyama T."/>
            <person name="Hasebe M."/>
            <person name="Maruyama T."/>
            <person name="Minagawa J."/>
            <person name="Obokata J."/>
            <person name="Shigenobu S."/>
        </authorList>
    </citation>
    <scope>NUCLEOTIDE SEQUENCE [LARGE SCALE GENOMIC DNA]</scope>
</reference>
<dbReference type="AlphaFoldDB" id="A0AAV4H0J7"/>
<dbReference type="EMBL" id="BMAT01005321">
    <property type="protein sequence ID" value="GFR91029.1"/>
    <property type="molecule type" value="Genomic_DNA"/>
</dbReference>
<gene>
    <name evidence="3" type="ORF">ElyMa_002582200</name>
</gene>
<dbReference type="InterPro" id="IPR012337">
    <property type="entry name" value="RNaseH-like_sf"/>
</dbReference>
<dbReference type="SUPFAM" id="SSF53098">
    <property type="entry name" value="Ribonuclease H-like"/>
    <property type="match status" value="1"/>
</dbReference>
<dbReference type="PANTHER" id="PTHR37984:SF5">
    <property type="entry name" value="PROTEIN NYNRIN-LIKE"/>
    <property type="match status" value="1"/>
</dbReference>
<dbReference type="GO" id="GO:0003676">
    <property type="term" value="F:nucleic acid binding"/>
    <property type="evidence" value="ECO:0007669"/>
    <property type="project" value="InterPro"/>
</dbReference>
<feature type="compositionally biased region" description="Basic and acidic residues" evidence="1">
    <location>
        <begin position="15"/>
        <end position="26"/>
    </location>
</feature>
<feature type="region of interest" description="Disordered" evidence="1">
    <location>
        <begin position="1"/>
        <end position="27"/>
    </location>
</feature>
<dbReference type="Proteomes" id="UP000762676">
    <property type="component" value="Unassembled WGS sequence"/>
</dbReference>
<evidence type="ECO:0000256" key="1">
    <source>
        <dbReference type="SAM" id="MobiDB-lite"/>
    </source>
</evidence>